<protein>
    <submittedName>
        <fullName evidence="3">Glycoside hydrolase family 140 protein</fullName>
    </submittedName>
</protein>
<proteinExistence type="predicted"/>
<keyword evidence="4" id="KW-1185">Reference proteome</keyword>
<evidence type="ECO:0000259" key="1">
    <source>
        <dbReference type="Pfam" id="PF12904"/>
    </source>
</evidence>
<dbReference type="InterPro" id="IPR025277">
    <property type="entry name" value="Apiosidase-like_cat_dom"/>
</dbReference>
<comment type="caution">
    <text evidence="3">The sequence shown here is derived from an EMBL/GenBank/DDBJ whole genome shotgun (WGS) entry which is preliminary data.</text>
</comment>
<dbReference type="PANTHER" id="PTHR37836">
    <property type="entry name" value="LMO1036 PROTEIN"/>
    <property type="match status" value="1"/>
</dbReference>
<dbReference type="GO" id="GO:0016787">
    <property type="term" value="F:hydrolase activity"/>
    <property type="evidence" value="ECO:0007669"/>
    <property type="project" value="UniProtKB-KW"/>
</dbReference>
<evidence type="ECO:0000313" key="3">
    <source>
        <dbReference type="EMBL" id="GAA6411781.1"/>
    </source>
</evidence>
<organism evidence="3 4">
    <name type="scientific">Blautia hominis</name>
    <dbReference type="NCBI Taxonomy" id="2025493"/>
    <lineage>
        <taxon>Bacteria</taxon>
        <taxon>Bacillati</taxon>
        <taxon>Bacillota</taxon>
        <taxon>Clostridia</taxon>
        <taxon>Lachnospirales</taxon>
        <taxon>Lachnospiraceae</taxon>
        <taxon>Blautia</taxon>
    </lineage>
</organism>
<feature type="domain" description="Putative collagen-binding" evidence="1">
    <location>
        <begin position="363"/>
        <end position="441"/>
    </location>
</feature>
<accession>A0ABQ0BJZ3</accession>
<sequence>MGMLNGLEWRDKMKGLKVHQEKHYLMWEDGTPFFYLGDTAWELFHRLDREEAAEYLERRAAQGFHVVQAAALAELDGIYMGNAYGHRPLVMEEGKVCLPGKQGESFSGVEECAAYWEHVDWVIHRAAELGLFMGILPCWGDKWNKKWGCGPEIFRDSDSAYEYGAWIGERYRRDWNVIWILGGDRPVENEGQESVLDAMAAGIRSRDTRHLMTFHPSGASCSTDFLKCKPYIDFNCCQSGHGLEGYESWKFIRKMQEEEEKPCLDMEPRYEGHPACFQPEYGVFWGEREVRQNGYWNLLQGACGCVYGHHGVWCFCREKDSGHLKTWREGLEEKGAGQMRYMEQLRLCRPFFELRPAPELVEQEEWCGQYIAAARGDKYAFLYTPYGQEMKVHLEKMGDGPVQCSWFDPADGVFQKKEIWPPCPVVLRPPDAGHDWVAVLDF</sequence>
<dbReference type="InterPro" id="IPR024749">
    <property type="entry name" value="Collagen-bd_put"/>
</dbReference>
<dbReference type="Pfam" id="PF12904">
    <property type="entry name" value="Collagen_bind_2"/>
    <property type="match status" value="1"/>
</dbReference>
<dbReference type="InterPro" id="IPR017853">
    <property type="entry name" value="GH"/>
</dbReference>
<dbReference type="PANTHER" id="PTHR37836:SF3">
    <property type="entry name" value="ENDOGLUCANASE"/>
    <property type="match status" value="1"/>
</dbReference>
<keyword evidence="3" id="KW-0378">Hydrolase</keyword>
<dbReference type="Proteomes" id="UP001600943">
    <property type="component" value="Unassembled WGS sequence"/>
</dbReference>
<evidence type="ECO:0000259" key="2">
    <source>
        <dbReference type="Pfam" id="PF13204"/>
    </source>
</evidence>
<reference evidence="3 4" key="1">
    <citation type="submission" date="2024-04" db="EMBL/GenBank/DDBJ databases">
        <title>Defined microbial consortia suppress multidrug-resistant proinflammatory Enterobacteriaceae via ecological control.</title>
        <authorList>
            <person name="Furuichi M."/>
            <person name="Kawaguchi T."/>
            <person name="Pust M."/>
            <person name="Yasuma K."/>
            <person name="Plichta D."/>
            <person name="Hasegawa N."/>
            <person name="Ohya T."/>
            <person name="Bhattarai S."/>
            <person name="Sasajima S."/>
            <person name="Aoto Y."/>
            <person name="Tuganbaev T."/>
            <person name="Yaginuma M."/>
            <person name="Ueda M."/>
            <person name="Okahashi N."/>
            <person name="Amafuji K."/>
            <person name="Kiridooshi Y."/>
            <person name="Sugita K."/>
            <person name="Strazar M."/>
            <person name="Skelly A."/>
            <person name="Suda W."/>
            <person name="Hattori M."/>
            <person name="Nakamoto N."/>
            <person name="Caballero S."/>
            <person name="Norman J."/>
            <person name="Olle B."/>
            <person name="Tanoue T."/>
            <person name="Arita M."/>
            <person name="Bucci V."/>
            <person name="Atarashi K."/>
            <person name="Xavier R."/>
            <person name="Honda K."/>
        </authorList>
    </citation>
    <scope>NUCLEOTIDE SEQUENCE [LARGE SCALE GENOMIC DNA]</scope>
    <source>
        <strain evidence="4">k04-0078-D8-1</strain>
    </source>
</reference>
<dbReference type="Pfam" id="PF13204">
    <property type="entry name" value="Apiosidase"/>
    <property type="match status" value="1"/>
</dbReference>
<dbReference type="EMBL" id="BAABYW010000002">
    <property type="protein sequence ID" value="GAA6411781.1"/>
    <property type="molecule type" value="Genomic_DNA"/>
</dbReference>
<evidence type="ECO:0000313" key="4">
    <source>
        <dbReference type="Proteomes" id="UP001600943"/>
    </source>
</evidence>
<dbReference type="SUPFAM" id="SSF51445">
    <property type="entry name" value="(Trans)glycosidases"/>
    <property type="match status" value="1"/>
</dbReference>
<gene>
    <name evidence="3" type="ORF">K040078D81_58980</name>
</gene>
<dbReference type="Gene3D" id="3.20.20.80">
    <property type="entry name" value="Glycosidases"/>
    <property type="match status" value="1"/>
</dbReference>
<feature type="domain" description="Apiosidase-like catalytic" evidence="2">
    <location>
        <begin position="20"/>
        <end position="352"/>
    </location>
</feature>
<name>A0ABQ0BJZ3_9FIRM</name>